<evidence type="ECO:0000256" key="11">
    <source>
        <dbReference type="RuleBase" id="RU366056"/>
    </source>
</evidence>
<keyword evidence="9 11" id="KW-0472">Membrane</keyword>
<evidence type="ECO:0000256" key="1">
    <source>
        <dbReference type="ARBA" id="ARBA00004643"/>
    </source>
</evidence>
<dbReference type="UniPathway" id="UPA00196"/>
<evidence type="ECO:0000256" key="3">
    <source>
        <dbReference type="ARBA" id="ARBA00010345"/>
    </source>
</evidence>
<keyword evidence="6 11" id="KW-0812">Transmembrane</keyword>
<dbReference type="InParanoid" id="A0A448YTR7"/>
<dbReference type="GO" id="GO:0000030">
    <property type="term" value="F:mannosyltransferase activity"/>
    <property type="evidence" value="ECO:0007669"/>
    <property type="project" value="TreeGrafter"/>
</dbReference>
<dbReference type="OrthoDB" id="5546453at2759"/>
<dbReference type="Pfam" id="PF08320">
    <property type="entry name" value="PIG-X"/>
    <property type="match status" value="1"/>
</dbReference>
<dbReference type="SMART" id="SM00780">
    <property type="entry name" value="PIG-X"/>
    <property type="match status" value="1"/>
</dbReference>
<protein>
    <recommendedName>
        <fullName evidence="4 11">Protein PBN1</fullName>
    </recommendedName>
</protein>
<evidence type="ECO:0000313" key="13">
    <source>
        <dbReference type="Proteomes" id="UP000290900"/>
    </source>
</evidence>
<dbReference type="STRING" id="13370.A0A448YTR7"/>
<comment type="similarity">
    <text evidence="3 11">Belongs to the PIGX family.</text>
</comment>
<evidence type="ECO:0000256" key="2">
    <source>
        <dbReference type="ARBA" id="ARBA00004687"/>
    </source>
</evidence>
<evidence type="ECO:0000256" key="7">
    <source>
        <dbReference type="ARBA" id="ARBA00022824"/>
    </source>
</evidence>
<keyword evidence="10" id="KW-0325">Glycoprotein</keyword>
<name>A0A448YTR7_BRENA</name>
<sequence length="510" mass="59276">MSAIQQRSILFLKDTENSEEFFKAIGQDDRDVTIPASSKLELARQEKITISYSEVDPKLVNIFEKVKVANLRFNDRLPGCSNETTSKRHRQTIFNDEVNMNQFGLRIEVAPQTAQSFESYRELSELTISELLKILKVEDESKPTFFQEWFKKEVFEFGEHEETNLAQLIVLRLWNAIMKKNVELPVRSFDLETLTSVELLLHGESKQVSLILYWDSVTRPTIVSKKYVRQENAELVTELAVLHSLSPEPWEYNPPISGLRMKIDREAYTSKDKPIRFLPTMLHPSLTHNTLYGFESKHEFIQPTGMHPTYKVSLINRDSRYPFEPLGHSSCSLMFQLDVPKQIIIDKYQLEYSRGKSFIDFTVHNGGMDLELPEYRVDEWGGSLTIRLNDTYVEKDEGFQVPLHFRYGKPLGSFEDIILPKGQLYWECNMDEKEISETSNSFYNEVDRLGIDKFANHVIFYHVRDIEGSCSNALDLKIPTANLKDAYNNELWTLIFVLAGTLYIIYSLRR</sequence>
<keyword evidence="13" id="KW-1185">Reference proteome</keyword>
<comment type="pathway">
    <text evidence="2 11">Glycolipid biosynthesis; glycosylphosphatidylinositol-anchor biosynthesis.</text>
</comment>
<keyword evidence="7 11" id="KW-0256">Endoplasmic reticulum</keyword>
<keyword evidence="5 11" id="KW-0337">GPI-anchor biosynthesis</keyword>
<comment type="subcellular location">
    <subcellularLocation>
        <location evidence="11">Endoplasmic reticulum membrane</location>
        <topology evidence="11">Single-pass membrane protein</topology>
    </subcellularLocation>
    <subcellularLocation>
        <location evidence="1">Endoplasmic reticulum membrane</location>
        <topology evidence="1">Single-pass type III membrane protein</topology>
    </subcellularLocation>
</comment>
<accession>A0A448YTR7</accession>
<dbReference type="PANTHER" id="PTHR28533:SF1">
    <property type="entry name" value="PROTEIN PBN1"/>
    <property type="match status" value="1"/>
</dbReference>
<dbReference type="GO" id="GO:1990529">
    <property type="term" value="C:glycosylphosphatidylinositol-mannosyltransferase I complex"/>
    <property type="evidence" value="ECO:0007669"/>
    <property type="project" value="TreeGrafter"/>
</dbReference>
<dbReference type="PANTHER" id="PTHR28533">
    <property type="entry name" value="PROTEIN PBN1"/>
    <property type="match status" value="1"/>
</dbReference>
<evidence type="ECO:0000256" key="8">
    <source>
        <dbReference type="ARBA" id="ARBA00022989"/>
    </source>
</evidence>
<dbReference type="EMBL" id="CAACVR010000076">
    <property type="protein sequence ID" value="VEU24275.1"/>
    <property type="molecule type" value="Genomic_DNA"/>
</dbReference>
<organism evidence="12 13">
    <name type="scientific">Brettanomyces naardenensis</name>
    <name type="common">Yeast</name>
    <dbReference type="NCBI Taxonomy" id="13370"/>
    <lineage>
        <taxon>Eukaryota</taxon>
        <taxon>Fungi</taxon>
        <taxon>Dikarya</taxon>
        <taxon>Ascomycota</taxon>
        <taxon>Saccharomycotina</taxon>
        <taxon>Pichiomycetes</taxon>
        <taxon>Pichiales</taxon>
        <taxon>Pichiaceae</taxon>
        <taxon>Brettanomyces</taxon>
    </lineage>
</organism>
<keyword evidence="8 11" id="KW-1133">Transmembrane helix</keyword>
<evidence type="ECO:0000256" key="9">
    <source>
        <dbReference type="ARBA" id="ARBA00023136"/>
    </source>
</evidence>
<gene>
    <name evidence="12" type="ORF">BRENAR_LOCUS5003</name>
</gene>
<dbReference type="InterPro" id="IPR013233">
    <property type="entry name" value="PIG-X/PBN1"/>
</dbReference>
<dbReference type="Proteomes" id="UP000290900">
    <property type="component" value="Unassembled WGS sequence"/>
</dbReference>
<dbReference type="GO" id="GO:0006506">
    <property type="term" value="P:GPI anchor biosynthetic process"/>
    <property type="evidence" value="ECO:0007669"/>
    <property type="project" value="UniProtKB-UniPathway"/>
</dbReference>
<evidence type="ECO:0000256" key="4">
    <source>
        <dbReference type="ARBA" id="ARBA00020410"/>
    </source>
</evidence>
<evidence type="ECO:0000256" key="5">
    <source>
        <dbReference type="ARBA" id="ARBA00022502"/>
    </source>
</evidence>
<feature type="transmembrane region" description="Helical" evidence="11">
    <location>
        <begin position="491"/>
        <end position="508"/>
    </location>
</feature>
<dbReference type="GO" id="GO:0005789">
    <property type="term" value="C:endoplasmic reticulum membrane"/>
    <property type="evidence" value="ECO:0007669"/>
    <property type="project" value="UniProtKB-SubCell"/>
</dbReference>
<proteinExistence type="inferred from homology"/>
<dbReference type="InterPro" id="IPR042322">
    <property type="entry name" value="Pbn1"/>
</dbReference>
<comment type="function">
    <text evidence="11">Required for proper folding and/or the stability of a subset of proteins in the endoplasmic reticulum. Component of glycosylphosphatidylinositol-mannosyltransferase 1 which transfers the first of the 4 mannoses in the GPI-anchor precursors during GPI-anchor biosynthesis. Probably acts by stabilizing the mannosyltransferase GPI14.</text>
</comment>
<reference evidence="12 13" key="1">
    <citation type="submission" date="2018-12" db="EMBL/GenBank/DDBJ databases">
        <authorList>
            <person name="Tiukova I."/>
            <person name="Dainat J."/>
        </authorList>
    </citation>
    <scope>NUCLEOTIDE SEQUENCE [LARGE SCALE GENOMIC DNA]</scope>
</reference>
<evidence type="ECO:0000256" key="10">
    <source>
        <dbReference type="ARBA" id="ARBA00023180"/>
    </source>
</evidence>
<evidence type="ECO:0000256" key="6">
    <source>
        <dbReference type="ARBA" id="ARBA00022692"/>
    </source>
</evidence>
<dbReference type="AlphaFoldDB" id="A0A448YTR7"/>
<evidence type="ECO:0000313" key="12">
    <source>
        <dbReference type="EMBL" id="VEU24275.1"/>
    </source>
</evidence>